<protein>
    <recommendedName>
        <fullName evidence="3">DC1 domain-containing protein</fullName>
    </recommendedName>
</protein>
<dbReference type="InterPro" id="IPR004146">
    <property type="entry name" value="DC1"/>
</dbReference>
<dbReference type="PANTHER" id="PTHR46288">
    <property type="entry name" value="PHORBOL-ESTER/DAG-TYPE DOMAIN-CONTAINING PROTEIN"/>
    <property type="match status" value="1"/>
</dbReference>
<dbReference type="Proteomes" id="UP001346149">
    <property type="component" value="Unassembled WGS sequence"/>
</dbReference>
<evidence type="ECO:0000259" key="3">
    <source>
        <dbReference type="Pfam" id="PF03107"/>
    </source>
</evidence>
<feature type="region of interest" description="Disordered" evidence="2">
    <location>
        <begin position="184"/>
        <end position="217"/>
    </location>
</feature>
<evidence type="ECO:0000256" key="2">
    <source>
        <dbReference type="SAM" id="MobiDB-lite"/>
    </source>
</evidence>
<gene>
    <name evidence="4" type="ORF">SAY86_017902</name>
</gene>
<keyword evidence="1" id="KW-0677">Repeat</keyword>
<feature type="compositionally biased region" description="Basic and acidic residues" evidence="2">
    <location>
        <begin position="191"/>
        <end position="209"/>
    </location>
</feature>
<proteinExistence type="predicted"/>
<feature type="domain" description="DC1" evidence="3">
    <location>
        <begin position="67"/>
        <end position="114"/>
    </location>
</feature>
<dbReference type="InterPro" id="IPR046349">
    <property type="entry name" value="C1-like_sf"/>
</dbReference>
<accession>A0AAN7M2M5</accession>
<keyword evidence="5" id="KW-1185">Reference proteome</keyword>
<name>A0AAN7M2M5_TRANT</name>
<evidence type="ECO:0000313" key="4">
    <source>
        <dbReference type="EMBL" id="KAK4790598.1"/>
    </source>
</evidence>
<evidence type="ECO:0000256" key="1">
    <source>
        <dbReference type="ARBA" id="ARBA00022737"/>
    </source>
</evidence>
<dbReference type="EMBL" id="JAXQNO010000010">
    <property type="protein sequence ID" value="KAK4790598.1"/>
    <property type="molecule type" value="Genomic_DNA"/>
</dbReference>
<dbReference type="AlphaFoldDB" id="A0AAN7M2M5"/>
<dbReference type="PANTHER" id="PTHR46288:SF27">
    <property type="entry name" value="CYSTEINE_HISTIDINE-RICH C1 DOMAIN FAMILY PROTEIN"/>
    <property type="match status" value="1"/>
</dbReference>
<comment type="caution">
    <text evidence="4">The sequence shown here is derived from an EMBL/GenBank/DDBJ whole genome shotgun (WGS) entry which is preliminary data.</text>
</comment>
<organism evidence="4 5">
    <name type="scientific">Trapa natans</name>
    <name type="common">Water chestnut</name>
    <dbReference type="NCBI Taxonomy" id="22666"/>
    <lineage>
        <taxon>Eukaryota</taxon>
        <taxon>Viridiplantae</taxon>
        <taxon>Streptophyta</taxon>
        <taxon>Embryophyta</taxon>
        <taxon>Tracheophyta</taxon>
        <taxon>Spermatophyta</taxon>
        <taxon>Magnoliopsida</taxon>
        <taxon>eudicotyledons</taxon>
        <taxon>Gunneridae</taxon>
        <taxon>Pentapetalae</taxon>
        <taxon>rosids</taxon>
        <taxon>malvids</taxon>
        <taxon>Myrtales</taxon>
        <taxon>Lythraceae</taxon>
        <taxon>Trapa</taxon>
    </lineage>
</organism>
<feature type="domain" description="DC1" evidence="3">
    <location>
        <begin position="7"/>
        <end position="56"/>
    </location>
</feature>
<reference evidence="4 5" key="1">
    <citation type="journal article" date="2023" name="Hortic Res">
        <title>Pangenome of water caltrop reveals structural variations and asymmetric subgenome divergence after allopolyploidization.</title>
        <authorList>
            <person name="Zhang X."/>
            <person name="Chen Y."/>
            <person name="Wang L."/>
            <person name="Yuan Y."/>
            <person name="Fang M."/>
            <person name="Shi L."/>
            <person name="Lu R."/>
            <person name="Comes H.P."/>
            <person name="Ma Y."/>
            <person name="Chen Y."/>
            <person name="Huang G."/>
            <person name="Zhou Y."/>
            <person name="Zheng Z."/>
            <person name="Qiu Y."/>
        </authorList>
    </citation>
    <scope>NUCLEOTIDE SEQUENCE [LARGE SCALE GENOMIC DNA]</scope>
    <source>
        <strain evidence="4">F231</strain>
    </source>
</reference>
<feature type="domain" description="DC1" evidence="3">
    <location>
        <begin position="126"/>
        <end position="180"/>
    </location>
</feature>
<evidence type="ECO:0000313" key="5">
    <source>
        <dbReference type="Proteomes" id="UP001346149"/>
    </source>
</evidence>
<dbReference type="SUPFAM" id="SSF57889">
    <property type="entry name" value="Cysteine-rich domain"/>
    <property type="match status" value="2"/>
</dbReference>
<sequence>MEVSRHFSHHHALRPFKIREANQGFKTCSGCERDLHVGPAYRCSKPNCDFFLHSSCFSLPPELHHGSHPNHPLILLFPPPYPDKDFICNACGETSSAFTYHCSACTYDLHVGCAHLPFSVNRKDGHPHPLNLRFPDLAPEADDEDAVGYLSCSVCYGSVTEQCWVYRCEKCDFSTHPDCVAAIDGSGGQTEGRRSDASEEDEEKGRGGGEEEDGGSVSDHLASLMAAQNELQLLRFQNQMAYQNAQFISSLGSSLAKLA</sequence>
<dbReference type="Pfam" id="PF03107">
    <property type="entry name" value="C1_2"/>
    <property type="match status" value="3"/>
</dbReference>